<dbReference type="Proteomes" id="UP000704611">
    <property type="component" value="Unassembled WGS sequence"/>
</dbReference>
<dbReference type="InterPro" id="IPR008306">
    <property type="entry name" value="UCP018008"/>
</dbReference>
<dbReference type="PIRSF" id="PIRSF018008">
    <property type="entry name" value="UCP018008"/>
    <property type="match status" value="1"/>
</dbReference>
<evidence type="ECO:0000313" key="2">
    <source>
        <dbReference type="Proteomes" id="UP000704611"/>
    </source>
</evidence>
<dbReference type="InterPro" id="IPR007362">
    <property type="entry name" value="DUF429"/>
</dbReference>
<dbReference type="Pfam" id="PF04250">
    <property type="entry name" value="DUF429"/>
    <property type="match status" value="1"/>
</dbReference>
<protein>
    <submittedName>
        <fullName evidence="1">DUF429 domain-containing protein</fullName>
    </submittedName>
</protein>
<dbReference type="EMBL" id="JAHRID010000002">
    <property type="protein sequence ID" value="MBV2128631.1"/>
    <property type="molecule type" value="Genomic_DNA"/>
</dbReference>
<proteinExistence type="predicted"/>
<gene>
    <name evidence="1" type="ORF">KQY15_05925</name>
</gene>
<organism evidence="1 2">
    <name type="scientific">Arsukibacterium indicum</name>
    <dbReference type="NCBI Taxonomy" id="2848612"/>
    <lineage>
        <taxon>Bacteria</taxon>
        <taxon>Pseudomonadati</taxon>
        <taxon>Pseudomonadota</taxon>
        <taxon>Gammaproteobacteria</taxon>
        <taxon>Chromatiales</taxon>
        <taxon>Chromatiaceae</taxon>
        <taxon>Arsukibacterium</taxon>
    </lineage>
</organism>
<evidence type="ECO:0000313" key="1">
    <source>
        <dbReference type="EMBL" id="MBV2128631.1"/>
    </source>
</evidence>
<comment type="caution">
    <text evidence="1">The sequence shown here is derived from an EMBL/GenBank/DDBJ whole genome shotgun (WGS) entry which is preliminary data.</text>
</comment>
<name>A0ABS6MIJ6_9GAMM</name>
<reference evidence="1 2" key="1">
    <citation type="submission" date="2021-06" db="EMBL/GenBank/DDBJ databases">
        <title>Rheinheimera indica sp. nov., isolated from deep-sea sediment.</title>
        <authorList>
            <person name="Wang Z."/>
            <person name="Zhang X.-Y."/>
        </authorList>
    </citation>
    <scope>NUCLEOTIDE SEQUENCE [LARGE SCALE GENOMIC DNA]</scope>
    <source>
        <strain evidence="1 2">SM2107</strain>
    </source>
</reference>
<accession>A0ABS6MIJ6</accession>
<sequence length="217" mass="23961">MALGRLHDNTLHVDYLGSEVFSNDELCRKVQDYNAVGIAIDAPLIIRNQSGMRDCERQIGKLYGAKGASCHTANLTLFPKATSVLLSQQLQTMNYEHIVGNQWQIEVYPHPAIIELFNLEYRLAYKKGNVAERKAGQFLLASHLLAIGKRLPFSLQLCNAGSVALTIAEINTLRGVQLKQNEDKLDALVCLVVAVLHYLGKSRTIGDILGGYITLPS</sequence>
<keyword evidence="2" id="KW-1185">Reference proteome</keyword>